<dbReference type="AlphaFoldDB" id="A0A4V2VUD2"/>
<gene>
    <name evidence="1" type="ORF">EDC17_101143</name>
</gene>
<dbReference type="OrthoDB" id="713120at2"/>
<name>A0A4V2VUD2_9SPHI</name>
<dbReference type="EMBL" id="SMBZ01000011">
    <property type="protein sequence ID" value="TCV17126.1"/>
    <property type="molecule type" value="Genomic_DNA"/>
</dbReference>
<evidence type="ECO:0000313" key="2">
    <source>
        <dbReference type="Proteomes" id="UP000295197"/>
    </source>
</evidence>
<evidence type="ECO:0000313" key="1">
    <source>
        <dbReference type="EMBL" id="TCV17126.1"/>
    </source>
</evidence>
<proteinExistence type="predicted"/>
<protein>
    <submittedName>
        <fullName evidence="1">Uncharacterized protein</fullName>
    </submittedName>
</protein>
<keyword evidence="2" id="KW-1185">Reference proteome</keyword>
<accession>A0A4V2VUD2</accession>
<comment type="caution">
    <text evidence="1">The sequence shown here is derived from an EMBL/GenBank/DDBJ whole genome shotgun (WGS) entry which is preliminary data.</text>
</comment>
<organism evidence="1 2">
    <name type="scientific">Sphingobacterium alimentarium</name>
    <dbReference type="NCBI Taxonomy" id="797292"/>
    <lineage>
        <taxon>Bacteria</taxon>
        <taxon>Pseudomonadati</taxon>
        <taxon>Bacteroidota</taxon>
        <taxon>Sphingobacteriia</taxon>
        <taxon>Sphingobacteriales</taxon>
        <taxon>Sphingobacteriaceae</taxon>
        <taxon>Sphingobacterium</taxon>
    </lineage>
</organism>
<sequence length="94" mass="10604">MVNDLIYPDTLVYEGPEGNVEVQCRFRPVKNNTFRKKQDGTDVQVSHDIAFPVGTPSILLGTVFNAINERGEIFIYEQELLSFHVGKFHCLGSC</sequence>
<dbReference type="RefSeq" id="WP_132777214.1">
    <property type="nucleotide sequence ID" value="NZ_SMBZ01000011.1"/>
</dbReference>
<reference evidence="1 2" key="1">
    <citation type="submission" date="2019-03" db="EMBL/GenBank/DDBJ databases">
        <title>Genomic Encyclopedia of Type Strains, Phase IV (KMG-IV): sequencing the most valuable type-strain genomes for metagenomic binning, comparative biology and taxonomic classification.</title>
        <authorList>
            <person name="Goeker M."/>
        </authorList>
    </citation>
    <scope>NUCLEOTIDE SEQUENCE [LARGE SCALE GENOMIC DNA]</scope>
    <source>
        <strain evidence="1 2">DSM 22362</strain>
    </source>
</reference>
<dbReference type="Proteomes" id="UP000295197">
    <property type="component" value="Unassembled WGS sequence"/>
</dbReference>